<dbReference type="Proteomes" id="UP000254875">
    <property type="component" value="Unassembled WGS sequence"/>
</dbReference>
<evidence type="ECO:0000313" key="1">
    <source>
        <dbReference type="EMBL" id="RDK02071.1"/>
    </source>
</evidence>
<comment type="caution">
    <text evidence="1">The sequence shown here is derived from an EMBL/GenBank/DDBJ whole genome shotgun (WGS) entry which is preliminary data.</text>
</comment>
<keyword evidence="2" id="KW-1185">Reference proteome</keyword>
<dbReference type="EMBL" id="QHKS01000008">
    <property type="protein sequence ID" value="RDK02071.1"/>
    <property type="molecule type" value="Genomic_DNA"/>
</dbReference>
<name>A0A370N8Z6_9BURK</name>
<dbReference type="InterPro" id="IPR005358">
    <property type="entry name" value="Puta_zinc/iron-chelating_dom"/>
</dbReference>
<evidence type="ECO:0000313" key="2">
    <source>
        <dbReference type="Proteomes" id="UP000254875"/>
    </source>
</evidence>
<dbReference type="AlphaFoldDB" id="A0A370N8Z6"/>
<reference evidence="2" key="1">
    <citation type="submission" date="2018-05" db="EMBL/GenBank/DDBJ databases">
        <authorList>
            <person name="Feng T."/>
        </authorList>
    </citation>
    <scope>NUCLEOTIDE SEQUENCE [LARGE SCALE GENOMIC DNA]</scope>
    <source>
        <strain evidence="2">S27</strain>
    </source>
</reference>
<accession>A0A370N8Z6</accession>
<protein>
    <submittedName>
        <fullName evidence="1">Zinc/iron-chelating domain-containing protein</fullName>
    </submittedName>
</protein>
<sequence length="267" mass="28638">MNIDFGCTMCGKCCHDLRLPLTVAEAITWLKRGHQVQLFLEAIPWPEEPAHDNLIATHKRRRSFPALSGSLPIRVVAVIVAAFDGPCPNLGEDMQCSAYESRPLVCRVYPAEINPFIPLSPDQKACPPEAWMHGTSPLLRQGQIVDAQIAALIAESRNTDAAEVDVKAALCETLGIATAALGNEGFVVHSPDASALLSALESARATVAPMRSASWRFVSNRSATVDALRSVDAVASETSAWETESAEFLGFFADDLMGSAGHVSLPN</sequence>
<dbReference type="Pfam" id="PF03692">
    <property type="entry name" value="CxxCxxCC"/>
    <property type="match status" value="1"/>
</dbReference>
<dbReference type="RefSeq" id="WP_115101371.1">
    <property type="nucleotide sequence ID" value="NZ_QHKS01000008.1"/>
</dbReference>
<gene>
    <name evidence="1" type="ORF">DLM46_14085</name>
</gene>
<proteinExistence type="predicted"/>
<dbReference type="OrthoDB" id="7500397at2"/>
<organism evidence="1 2">
    <name type="scientific">Paraburkholderia lacunae</name>
    <dbReference type="NCBI Taxonomy" id="2211104"/>
    <lineage>
        <taxon>Bacteria</taxon>
        <taxon>Pseudomonadati</taxon>
        <taxon>Pseudomonadota</taxon>
        <taxon>Betaproteobacteria</taxon>
        <taxon>Burkholderiales</taxon>
        <taxon>Burkholderiaceae</taxon>
        <taxon>Paraburkholderia</taxon>
    </lineage>
</organism>